<sequence length="295" mass="32238">MDAIARVRSFNRTVTERIGALDDGYLSRGRPLGQSRLLWEIGASTGGGAELRELRERLELDSGYLSRQLRALEADGFVRVEASPDDSRVRVARLTPAGVAERAELDRSSDALVGGILDPLTDRQRERLLAAMDEVGRLMTASAVEVRTVDPADPAARASVAAYFTELASRFDIGFDPARTRPTPDDEFREPNGTFLVAFLHGDPVGCVGLKLHGDEPAEVKRLWVASSTRGLGLGARLLREIEAAAAGLGVAVVRLDTNRTLTEAIAMYRSHGYVEIPDFNGEPYADFWFEKRLG</sequence>
<dbReference type="InterPro" id="IPR036390">
    <property type="entry name" value="WH_DNA-bd_sf"/>
</dbReference>
<dbReference type="PANTHER" id="PTHR43877">
    <property type="entry name" value="AMINOALKYLPHOSPHONATE N-ACETYLTRANSFERASE-RELATED-RELATED"/>
    <property type="match status" value="1"/>
</dbReference>
<dbReference type="RefSeq" id="WP_129233510.1">
    <property type="nucleotide sequence ID" value="NZ_SDPL01000032.1"/>
</dbReference>
<dbReference type="CDD" id="cd04301">
    <property type="entry name" value="NAT_SF"/>
    <property type="match status" value="1"/>
</dbReference>
<dbReference type="InterPro" id="IPR000835">
    <property type="entry name" value="HTH_MarR-typ"/>
</dbReference>
<accession>A0A4Q2JSX8</accession>
<dbReference type="OrthoDB" id="70840at2"/>
<gene>
    <name evidence="5" type="ORF">ESO86_03540</name>
</gene>
<evidence type="ECO:0000313" key="6">
    <source>
        <dbReference type="Proteomes" id="UP000292881"/>
    </source>
</evidence>
<dbReference type="EMBL" id="SDPL01000032">
    <property type="protein sequence ID" value="RXZ50136.1"/>
    <property type="molecule type" value="Genomic_DNA"/>
</dbReference>
<comment type="caution">
    <text evidence="5">The sequence shown here is derived from an EMBL/GenBank/DDBJ whole genome shotgun (WGS) entry which is preliminary data.</text>
</comment>
<dbReference type="SMART" id="SM00347">
    <property type="entry name" value="HTH_MARR"/>
    <property type="match status" value="1"/>
</dbReference>
<name>A0A4Q2JSX8_9MICO</name>
<proteinExistence type="predicted"/>
<reference evidence="5 6" key="1">
    <citation type="submission" date="2019-01" db="EMBL/GenBank/DDBJ databases">
        <authorList>
            <person name="Li J."/>
        </authorList>
    </citation>
    <scope>NUCLEOTIDE SEQUENCE [LARGE SCALE GENOMIC DNA]</scope>
    <source>
        <strain evidence="5 6">CGMCC 4.7180</strain>
    </source>
</reference>
<dbReference type="Proteomes" id="UP000292881">
    <property type="component" value="Unassembled WGS sequence"/>
</dbReference>
<dbReference type="Gene3D" id="3.40.630.30">
    <property type="match status" value="1"/>
</dbReference>
<keyword evidence="2" id="KW-0012">Acyltransferase</keyword>
<dbReference type="InterPro" id="IPR016181">
    <property type="entry name" value="Acyl_CoA_acyltransferase"/>
</dbReference>
<dbReference type="GO" id="GO:0016747">
    <property type="term" value="F:acyltransferase activity, transferring groups other than amino-acyl groups"/>
    <property type="evidence" value="ECO:0007669"/>
    <property type="project" value="InterPro"/>
</dbReference>
<dbReference type="InterPro" id="IPR050832">
    <property type="entry name" value="Bact_Acetyltransf"/>
</dbReference>
<dbReference type="Gene3D" id="1.10.10.10">
    <property type="entry name" value="Winged helix-like DNA-binding domain superfamily/Winged helix DNA-binding domain"/>
    <property type="match status" value="1"/>
</dbReference>
<dbReference type="InterPro" id="IPR000182">
    <property type="entry name" value="GNAT_dom"/>
</dbReference>
<dbReference type="PROSITE" id="PS50995">
    <property type="entry name" value="HTH_MARR_2"/>
    <property type="match status" value="1"/>
</dbReference>
<protein>
    <submittedName>
        <fullName evidence="5">GNAT family N-acetyltransferase</fullName>
    </submittedName>
</protein>
<dbReference type="SUPFAM" id="SSF46785">
    <property type="entry name" value="Winged helix' DNA-binding domain"/>
    <property type="match status" value="1"/>
</dbReference>
<evidence type="ECO:0000259" key="3">
    <source>
        <dbReference type="PROSITE" id="PS50995"/>
    </source>
</evidence>
<dbReference type="GO" id="GO:0003700">
    <property type="term" value="F:DNA-binding transcription factor activity"/>
    <property type="evidence" value="ECO:0007669"/>
    <property type="project" value="InterPro"/>
</dbReference>
<feature type="domain" description="N-acetyltransferase" evidence="4">
    <location>
        <begin position="144"/>
        <end position="295"/>
    </location>
</feature>
<organism evidence="5 6">
    <name type="scientific">Agromyces binzhouensis</name>
    <dbReference type="NCBI Taxonomy" id="1817495"/>
    <lineage>
        <taxon>Bacteria</taxon>
        <taxon>Bacillati</taxon>
        <taxon>Actinomycetota</taxon>
        <taxon>Actinomycetes</taxon>
        <taxon>Micrococcales</taxon>
        <taxon>Microbacteriaceae</taxon>
        <taxon>Agromyces</taxon>
    </lineage>
</organism>
<evidence type="ECO:0000313" key="5">
    <source>
        <dbReference type="EMBL" id="RXZ50136.1"/>
    </source>
</evidence>
<dbReference type="SUPFAM" id="SSF55729">
    <property type="entry name" value="Acyl-CoA N-acyltransferases (Nat)"/>
    <property type="match status" value="1"/>
</dbReference>
<dbReference type="InterPro" id="IPR036388">
    <property type="entry name" value="WH-like_DNA-bd_sf"/>
</dbReference>
<keyword evidence="6" id="KW-1185">Reference proteome</keyword>
<evidence type="ECO:0000256" key="2">
    <source>
        <dbReference type="ARBA" id="ARBA00023315"/>
    </source>
</evidence>
<feature type="domain" description="HTH marR-type" evidence="3">
    <location>
        <begin position="1"/>
        <end position="137"/>
    </location>
</feature>
<dbReference type="AlphaFoldDB" id="A0A4Q2JSX8"/>
<dbReference type="PROSITE" id="PS51186">
    <property type="entry name" value="GNAT"/>
    <property type="match status" value="1"/>
</dbReference>
<evidence type="ECO:0000259" key="4">
    <source>
        <dbReference type="PROSITE" id="PS51186"/>
    </source>
</evidence>
<dbReference type="Pfam" id="PF00583">
    <property type="entry name" value="Acetyltransf_1"/>
    <property type="match status" value="1"/>
</dbReference>
<keyword evidence="1 5" id="KW-0808">Transferase</keyword>
<dbReference type="Pfam" id="PF01047">
    <property type="entry name" value="MarR"/>
    <property type="match status" value="1"/>
</dbReference>
<dbReference type="PANTHER" id="PTHR43877:SF2">
    <property type="entry name" value="AMINOALKYLPHOSPHONATE N-ACETYLTRANSFERASE-RELATED"/>
    <property type="match status" value="1"/>
</dbReference>
<evidence type="ECO:0000256" key="1">
    <source>
        <dbReference type="ARBA" id="ARBA00022679"/>
    </source>
</evidence>